<dbReference type="FunFam" id="3.90.850.10:FF:000002">
    <property type="entry name" value="2-hydroxyhepta-2,4-diene-1,7-dioate isomerase"/>
    <property type="match status" value="1"/>
</dbReference>
<protein>
    <submittedName>
        <fullName evidence="4">Hydrolase</fullName>
    </submittedName>
</protein>
<feature type="domain" description="Fumarylacetoacetase-like C-terminal" evidence="3">
    <location>
        <begin position="81"/>
        <end position="295"/>
    </location>
</feature>
<dbReference type="AlphaFoldDB" id="A0A1F6TT13"/>
<dbReference type="PANTHER" id="PTHR42796">
    <property type="entry name" value="FUMARYLACETOACETATE HYDROLASE DOMAIN-CONTAINING PROTEIN 2A-RELATED"/>
    <property type="match status" value="1"/>
</dbReference>
<dbReference type="GO" id="GO:0016787">
    <property type="term" value="F:hydrolase activity"/>
    <property type="evidence" value="ECO:0007669"/>
    <property type="project" value="UniProtKB-KW"/>
</dbReference>
<gene>
    <name evidence="4" type="ORF">A2151_09610</name>
</gene>
<dbReference type="Gene3D" id="3.90.850.10">
    <property type="entry name" value="Fumarylacetoacetase-like, C-terminal domain"/>
    <property type="match status" value="1"/>
</dbReference>
<organism evidence="4 5">
    <name type="scientific">Candidatus Muproteobacteria bacterium RBG_16_65_34</name>
    <dbReference type="NCBI Taxonomy" id="1817760"/>
    <lineage>
        <taxon>Bacteria</taxon>
        <taxon>Pseudomonadati</taxon>
        <taxon>Pseudomonadota</taxon>
        <taxon>Candidatus Muproteobacteria</taxon>
    </lineage>
</organism>
<dbReference type="PANTHER" id="PTHR42796:SF4">
    <property type="entry name" value="FUMARYLACETOACETATE HYDROLASE DOMAIN-CONTAINING PROTEIN 2A"/>
    <property type="match status" value="1"/>
</dbReference>
<reference evidence="4 5" key="1">
    <citation type="journal article" date="2016" name="Nat. Commun.">
        <title>Thousands of microbial genomes shed light on interconnected biogeochemical processes in an aquifer system.</title>
        <authorList>
            <person name="Anantharaman K."/>
            <person name="Brown C.T."/>
            <person name="Hug L.A."/>
            <person name="Sharon I."/>
            <person name="Castelle C.J."/>
            <person name="Probst A.J."/>
            <person name="Thomas B.C."/>
            <person name="Singh A."/>
            <person name="Wilkins M.J."/>
            <person name="Karaoz U."/>
            <person name="Brodie E.L."/>
            <person name="Williams K.H."/>
            <person name="Hubbard S.S."/>
            <person name="Banfield J.F."/>
        </authorList>
    </citation>
    <scope>NUCLEOTIDE SEQUENCE [LARGE SCALE GENOMIC DNA]</scope>
</reference>
<dbReference type="InterPro" id="IPR051121">
    <property type="entry name" value="FAH"/>
</dbReference>
<name>A0A1F6TT13_9PROT</name>
<proteinExistence type="inferred from homology"/>
<dbReference type="GO" id="GO:0019752">
    <property type="term" value="P:carboxylic acid metabolic process"/>
    <property type="evidence" value="ECO:0007669"/>
    <property type="project" value="UniProtKB-ARBA"/>
</dbReference>
<dbReference type="EMBL" id="MFSU01000033">
    <property type="protein sequence ID" value="OGI48260.1"/>
    <property type="molecule type" value="Genomic_DNA"/>
</dbReference>
<dbReference type="InterPro" id="IPR036663">
    <property type="entry name" value="Fumarylacetoacetase_C_sf"/>
</dbReference>
<evidence type="ECO:0000259" key="3">
    <source>
        <dbReference type="Pfam" id="PF01557"/>
    </source>
</evidence>
<evidence type="ECO:0000313" key="5">
    <source>
        <dbReference type="Proteomes" id="UP000178885"/>
    </source>
</evidence>
<keyword evidence="4" id="KW-0378">Hydrolase</keyword>
<dbReference type="GO" id="GO:0046872">
    <property type="term" value="F:metal ion binding"/>
    <property type="evidence" value="ECO:0007669"/>
    <property type="project" value="UniProtKB-KW"/>
</dbReference>
<dbReference type="Proteomes" id="UP000178885">
    <property type="component" value="Unassembled WGS sequence"/>
</dbReference>
<dbReference type="SUPFAM" id="SSF56529">
    <property type="entry name" value="FAH"/>
    <property type="match status" value="1"/>
</dbReference>
<evidence type="ECO:0000313" key="4">
    <source>
        <dbReference type="EMBL" id="OGI48260.1"/>
    </source>
</evidence>
<dbReference type="GO" id="GO:0016853">
    <property type="term" value="F:isomerase activity"/>
    <property type="evidence" value="ECO:0007669"/>
    <property type="project" value="UniProtKB-ARBA"/>
</dbReference>
<keyword evidence="2" id="KW-0479">Metal-binding</keyword>
<dbReference type="STRING" id="1817760.A2151_09610"/>
<sequence length="296" mass="31379">MLLVTFSEDGRTRIGVLDRARAEIVDLARAAPGLPQEMRTFIVLGAAGLTEARRAVASGAHRLPVARVKLLAPIPRPARNIFCAGKNYRAHAREFDSSGFGTAAENDAVPEVPIVFTKAPSTVIGTGEPIPAWLDPTQSTDYEGELAVVIGAGGRGIARADAMRHVYGYTIVNDVSARALQSRHKQWFLGKSIDGFCPMGPAIVTADEVPEVGGLRLQTRVNGELRQDAAVADLIFDIPTLIETLARTMTLEPGDVIATGTCAGVGVGFKPPKFLKHGDVVAVTIEPIGTLENPVA</sequence>
<evidence type="ECO:0000256" key="1">
    <source>
        <dbReference type="ARBA" id="ARBA00010211"/>
    </source>
</evidence>
<evidence type="ECO:0000256" key="2">
    <source>
        <dbReference type="ARBA" id="ARBA00022723"/>
    </source>
</evidence>
<accession>A0A1F6TT13</accession>
<comment type="similarity">
    <text evidence="1">Belongs to the FAH family.</text>
</comment>
<dbReference type="InterPro" id="IPR011234">
    <property type="entry name" value="Fumarylacetoacetase-like_C"/>
</dbReference>
<comment type="caution">
    <text evidence="4">The sequence shown here is derived from an EMBL/GenBank/DDBJ whole genome shotgun (WGS) entry which is preliminary data.</text>
</comment>
<dbReference type="Pfam" id="PF01557">
    <property type="entry name" value="FAA_hydrolase"/>
    <property type="match status" value="1"/>
</dbReference>